<keyword evidence="2" id="KW-0732">Signal</keyword>
<keyword evidence="3" id="KW-0677">Repeat</keyword>
<proteinExistence type="predicted"/>
<keyword evidence="5" id="KW-1185">Reference proteome</keyword>
<dbReference type="AlphaFoldDB" id="A0A8J6L9T1"/>
<gene>
    <name evidence="4" type="ORF">GEV33_010564</name>
</gene>
<organism evidence="4 5">
    <name type="scientific">Tenebrio molitor</name>
    <name type="common">Yellow mealworm beetle</name>
    <dbReference type="NCBI Taxonomy" id="7067"/>
    <lineage>
        <taxon>Eukaryota</taxon>
        <taxon>Metazoa</taxon>
        <taxon>Ecdysozoa</taxon>
        <taxon>Arthropoda</taxon>
        <taxon>Hexapoda</taxon>
        <taxon>Insecta</taxon>
        <taxon>Pterygota</taxon>
        <taxon>Neoptera</taxon>
        <taxon>Endopterygota</taxon>
        <taxon>Coleoptera</taxon>
        <taxon>Polyphaga</taxon>
        <taxon>Cucujiformia</taxon>
        <taxon>Tenebrionidae</taxon>
        <taxon>Tenebrio</taxon>
    </lineage>
</organism>
<dbReference type="InterPro" id="IPR001611">
    <property type="entry name" value="Leu-rich_rpt"/>
</dbReference>
<dbReference type="Pfam" id="PF13306">
    <property type="entry name" value="LRR_5"/>
    <property type="match status" value="1"/>
</dbReference>
<reference evidence="4" key="1">
    <citation type="journal article" date="2020" name="J Insects Food Feed">
        <title>The yellow mealworm (Tenebrio molitor) genome: a resource for the emerging insects as food and feed industry.</title>
        <authorList>
            <person name="Eriksson T."/>
            <person name="Andere A."/>
            <person name="Kelstrup H."/>
            <person name="Emery V."/>
            <person name="Picard C."/>
        </authorList>
    </citation>
    <scope>NUCLEOTIDE SEQUENCE</scope>
    <source>
        <strain evidence="4">Stoneville</strain>
        <tissue evidence="4">Whole head</tissue>
    </source>
</reference>
<dbReference type="InterPro" id="IPR050328">
    <property type="entry name" value="Dev_Immune_Receptor"/>
</dbReference>
<reference evidence="4" key="2">
    <citation type="submission" date="2021-08" db="EMBL/GenBank/DDBJ databases">
        <authorList>
            <person name="Eriksson T."/>
        </authorList>
    </citation>
    <scope>NUCLEOTIDE SEQUENCE</scope>
    <source>
        <strain evidence="4">Stoneville</strain>
        <tissue evidence="4">Whole head</tissue>
    </source>
</reference>
<evidence type="ECO:0000313" key="4">
    <source>
        <dbReference type="EMBL" id="KAH0812227.1"/>
    </source>
</evidence>
<dbReference type="InterPro" id="IPR032675">
    <property type="entry name" value="LRR_dom_sf"/>
</dbReference>
<evidence type="ECO:0000313" key="5">
    <source>
        <dbReference type="Proteomes" id="UP000719412"/>
    </source>
</evidence>
<dbReference type="PROSITE" id="PS51450">
    <property type="entry name" value="LRR"/>
    <property type="match status" value="2"/>
</dbReference>
<dbReference type="Gene3D" id="3.80.10.10">
    <property type="entry name" value="Ribonuclease Inhibitor"/>
    <property type="match status" value="3"/>
</dbReference>
<comment type="caution">
    <text evidence="4">The sequence shown here is derived from an EMBL/GenBank/DDBJ whole genome shotgun (WGS) entry which is preliminary data.</text>
</comment>
<dbReference type="SUPFAM" id="SSF52058">
    <property type="entry name" value="L domain-like"/>
    <property type="match status" value="1"/>
</dbReference>
<dbReference type="Pfam" id="PF13855">
    <property type="entry name" value="LRR_8"/>
    <property type="match status" value="1"/>
</dbReference>
<sequence>MVCHGKFINNNVCSVLELVIQGDLRVIMGPTEVKGQPTIHLERKAGYGRGSSTLDWPMWVVILRPSNARVSSTVVEDYIEESVSNKIDIAKKIHGEVSRIEEKSIFVGRKLSYLTLINNNIESIESFAFKDSTIKNLDLSRNCLEVIPENAFQDCEITKITIRNNKLSLIHEKAFNKHVEVLHFDYNNIENIQSGFVSGLSRLKELTLSHNKLAHISGIMSLENVNKLDFSFNCINFIEMEEFEELKELTHLDLSGNKLEQFPLRYFKKIKAERMTILLSYNLLTNIKIRDNVKPMTLTLYGNPWNCKCWQNVATHLIEDKFTTTKCDLELFKAGHVPVCIDQGECRSEPVQDRSTLRRFVKILREQMGQLGCDLFGQVGAKYVVSFI</sequence>
<name>A0A8J6L9T1_TENMO</name>
<dbReference type="PANTHER" id="PTHR24373:SF275">
    <property type="entry name" value="TIR DOMAIN-CONTAINING PROTEIN"/>
    <property type="match status" value="1"/>
</dbReference>
<dbReference type="InterPro" id="IPR003591">
    <property type="entry name" value="Leu-rich_rpt_typical-subtyp"/>
</dbReference>
<dbReference type="EMBL" id="JABDTM020026213">
    <property type="protein sequence ID" value="KAH0812227.1"/>
    <property type="molecule type" value="Genomic_DNA"/>
</dbReference>
<dbReference type="SMART" id="SM00369">
    <property type="entry name" value="LRR_TYP"/>
    <property type="match status" value="4"/>
</dbReference>
<dbReference type="Proteomes" id="UP000719412">
    <property type="component" value="Unassembled WGS sequence"/>
</dbReference>
<keyword evidence="1" id="KW-0433">Leucine-rich repeat</keyword>
<dbReference type="InterPro" id="IPR026906">
    <property type="entry name" value="LRR_5"/>
</dbReference>
<accession>A0A8J6L9T1</accession>
<evidence type="ECO:0000256" key="1">
    <source>
        <dbReference type="ARBA" id="ARBA00022614"/>
    </source>
</evidence>
<dbReference type="PANTHER" id="PTHR24373">
    <property type="entry name" value="SLIT RELATED LEUCINE-RICH REPEAT NEURONAL PROTEIN"/>
    <property type="match status" value="1"/>
</dbReference>
<evidence type="ECO:0000256" key="3">
    <source>
        <dbReference type="ARBA" id="ARBA00022737"/>
    </source>
</evidence>
<evidence type="ECO:0000256" key="2">
    <source>
        <dbReference type="ARBA" id="ARBA00022729"/>
    </source>
</evidence>
<protein>
    <submittedName>
        <fullName evidence="4">Uncharacterized protein</fullName>
    </submittedName>
</protein>